<dbReference type="AlphaFoldDB" id="A0A158QPT8"/>
<accession>A0A158QPT8</accession>
<sequence length="66" mass="7496">LRSEPELIRHRIKKPTNDSRQTSSYIDQLVPSKNTCYSVKVSLQLTTLYRSRSTSSTAEGSPHKMS</sequence>
<name>A0A158QPT8_HAEPC</name>
<feature type="region of interest" description="Disordered" evidence="1">
    <location>
        <begin position="1"/>
        <end position="26"/>
    </location>
</feature>
<evidence type="ECO:0000313" key="2">
    <source>
        <dbReference type="WBParaSite" id="HPLM_0001324201-mRNA-1"/>
    </source>
</evidence>
<protein>
    <submittedName>
        <fullName evidence="2">Ovule protein</fullName>
    </submittedName>
</protein>
<proteinExistence type="predicted"/>
<organism evidence="2">
    <name type="scientific">Haemonchus placei</name>
    <name type="common">Barber's pole worm</name>
    <dbReference type="NCBI Taxonomy" id="6290"/>
    <lineage>
        <taxon>Eukaryota</taxon>
        <taxon>Metazoa</taxon>
        <taxon>Ecdysozoa</taxon>
        <taxon>Nematoda</taxon>
        <taxon>Chromadorea</taxon>
        <taxon>Rhabditida</taxon>
        <taxon>Rhabditina</taxon>
        <taxon>Rhabditomorpha</taxon>
        <taxon>Strongyloidea</taxon>
        <taxon>Trichostrongylidae</taxon>
        <taxon>Haemonchus</taxon>
    </lineage>
</organism>
<reference evidence="2" key="1">
    <citation type="submission" date="2016-04" db="UniProtKB">
        <authorList>
            <consortium name="WormBaseParasite"/>
        </authorList>
    </citation>
    <scope>IDENTIFICATION</scope>
</reference>
<evidence type="ECO:0000256" key="1">
    <source>
        <dbReference type="SAM" id="MobiDB-lite"/>
    </source>
</evidence>
<dbReference type="WBParaSite" id="HPLM_0001324201-mRNA-1">
    <property type="protein sequence ID" value="HPLM_0001324201-mRNA-1"/>
    <property type="gene ID" value="HPLM_0001324201"/>
</dbReference>